<evidence type="ECO:0008006" key="5">
    <source>
        <dbReference type="Google" id="ProtNLM"/>
    </source>
</evidence>
<evidence type="ECO:0000313" key="4">
    <source>
        <dbReference type="Proteomes" id="UP000078116"/>
    </source>
</evidence>
<reference evidence="3 4" key="1">
    <citation type="submission" date="2016-04" db="EMBL/GenBank/DDBJ databases">
        <title>Reclassification of Paraburkholderia panaciterrae (Farh et al. 2015) Dobritsa &amp; Samadpour 2016 as a later homotypic synonym of Paraburkholderia ginsengiterrae (Farh et al. 2015) Dobritsa &amp; Samadpour 2016.</title>
        <authorList>
            <person name="Dobritsa A.P."/>
            <person name="Kutumbaka K."/>
            <person name="Samadpour M."/>
        </authorList>
    </citation>
    <scope>NUCLEOTIDE SEQUENCE [LARGE SCALE GENOMIC DNA]</scope>
    <source>
        <strain evidence="2 4">DCY85</strain>
        <strain evidence="1 3">DCY85-1</strain>
    </source>
</reference>
<dbReference type="RefSeq" id="WP_064270533.1">
    <property type="nucleotide sequence ID" value="NZ_LXJZ01000198.1"/>
</dbReference>
<keyword evidence="3" id="KW-1185">Reference proteome</keyword>
<accession>A0A1A9N6Y6</accession>
<proteinExistence type="predicted"/>
<dbReference type="Proteomes" id="UP000078116">
    <property type="component" value="Unassembled WGS sequence"/>
</dbReference>
<name>A0A1A9N6Y6_9BURK</name>
<comment type="caution">
    <text evidence="2">The sequence shown here is derived from an EMBL/GenBank/DDBJ whole genome shotgun (WGS) entry which is preliminary data.</text>
</comment>
<dbReference type="Proteomes" id="UP000077961">
    <property type="component" value="Unassembled WGS sequence"/>
</dbReference>
<gene>
    <name evidence="1" type="ORF">A6V36_09155</name>
    <name evidence="2" type="ORF">A6V37_03490</name>
</gene>
<organism evidence="2 4">
    <name type="scientific">Paraburkholderia ginsengiterrae</name>
    <dbReference type="NCBI Taxonomy" id="1462993"/>
    <lineage>
        <taxon>Bacteria</taxon>
        <taxon>Pseudomonadati</taxon>
        <taxon>Pseudomonadota</taxon>
        <taxon>Betaproteobacteria</taxon>
        <taxon>Burkholderiales</taxon>
        <taxon>Burkholderiaceae</taxon>
        <taxon>Paraburkholderia</taxon>
    </lineage>
</organism>
<evidence type="ECO:0000313" key="3">
    <source>
        <dbReference type="Proteomes" id="UP000077961"/>
    </source>
</evidence>
<dbReference type="AlphaFoldDB" id="A0A1A9N6Y6"/>
<dbReference type="EMBL" id="LXKA01000221">
    <property type="protein sequence ID" value="OAJ61168.1"/>
    <property type="molecule type" value="Genomic_DNA"/>
</dbReference>
<sequence>MYHAMQMDITCESGIPVARFTIAGQSSLLGVADIEAMIAELARIRAAMQPVRPLNPPAGEYPMEVDPCWRVDRPPQFNGAVLSLRHIGIGWTAFALPPPSMTSLVEALSSCPVDPLPGEQTLLN</sequence>
<dbReference type="EMBL" id="LXJZ01000198">
    <property type="protein sequence ID" value="OAJ54985.1"/>
    <property type="molecule type" value="Genomic_DNA"/>
</dbReference>
<dbReference type="OrthoDB" id="9110673at2"/>
<evidence type="ECO:0000313" key="1">
    <source>
        <dbReference type="EMBL" id="OAJ54985.1"/>
    </source>
</evidence>
<protein>
    <recommendedName>
        <fullName evidence="5">Phage tail protein</fullName>
    </recommendedName>
</protein>
<evidence type="ECO:0000313" key="2">
    <source>
        <dbReference type="EMBL" id="OAJ61168.1"/>
    </source>
</evidence>